<feature type="transmembrane region" description="Helical" evidence="1">
    <location>
        <begin position="74"/>
        <end position="102"/>
    </location>
</feature>
<feature type="transmembrane region" description="Helical" evidence="1">
    <location>
        <begin position="46"/>
        <end position="68"/>
    </location>
</feature>
<dbReference type="Gene3D" id="1.10.167.10">
    <property type="entry name" value="Regulator of G-protein Signalling 4, domain 2"/>
    <property type="match status" value="1"/>
</dbReference>
<dbReference type="Proteomes" id="UP001150925">
    <property type="component" value="Unassembled WGS sequence"/>
</dbReference>
<protein>
    <recommendedName>
        <fullName evidence="4">RGS domain-containing protein</fullName>
    </recommendedName>
</protein>
<name>A0A9W8ALC7_9FUNG</name>
<dbReference type="EMBL" id="JANBPY010001851">
    <property type="protein sequence ID" value="KAJ1958019.1"/>
    <property type="molecule type" value="Genomic_DNA"/>
</dbReference>
<keyword evidence="1" id="KW-0812">Transmembrane</keyword>
<accession>A0A9W8ALC7</accession>
<feature type="transmembrane region" description="Helical" evidence="1">
    <location>
        <begin position="12"/>
        <end position="34"/>
    </location>
</feature>
<feature type="transmembrane region" description="Helical" evidence="1">
    <location>
        <begin position="153"/>
        <end position="172"/>
    </location>
</feature>
<reference evidence="2" key="1">
    <citation type="submission" date="2022-07" db="EMBL/GenBank/DDBJ databases">
        <title>Phylogenomic reconstructions and comparative analyses of Kickxellomycotina fungi.</title>
        <authorList>
            <person name="Reynolds N.K."/>
            <person name="Stajich J.E."/>
            <person name="Barry K."/>
            <person name="Grigoriev I.V."/>
            <person name="Crous P."/>
            <person name="Smith M.E."/>
        </authorList>
    </citation>
    <scope>NUCLEOTIDE SEQUENCE</scope>
    <source>
        <strain evidence="2">RSA 1196</strain>
    </source>
</reference>
<dbReference type="SUPFAM" id="SSF48097">
    <property type="entry name" value="Regulator of G-protein signaling, RGS"/>
    <property type="match status" value="1"/>
</dbReference>
<dbReference type="InterPro" id="IPR036305">
    <property type="entry name" value="RGS_sf"/>
</dbReference>
<comment type="caution">
    <text evidence="2">The sequence shown here is derived from an EMBL/GenBank/DDBJ whole genome shotgun (WGS) entry which is preliminary data.</text>
</comment>
<gene>
    <name evidence="2" type="ORF">IWQ62_004972</name>
</gene>
<feature type="transmembrane region" description="Helical" evidence="1">
    <location>
        <begin position="228"/>
        <end position="248"/>
    </location>
</feature>
<keyword evidence="1" id="KW-1133">Transmembrane helix</keyword>
<proteinExistence type="predicted"/>
<feature type="transmembrane region" description="Helical" evidence="1">
    <location>
        <begin position="192"/>
        <end position="216"/>
    </location>
</feature>
<dbReference type="OrthoDB" id="5580551at2759"/>
<keyword evidence="1" id="KW-0472">Membrane</keyword>
<feature type="transmembrane region" description="Helical" evidence="1">
    <location>
        <begin position="260"/>
        <end position="280"/>
    </location>
</feature>
<evidence type="ECO:0000313" key="3">
    <source>
        <dbReference type="Proteomes" id="UP001150925"/>
    </source>
</evidence>
<evidence type="ECO:0008006" key="4">
    <source>
        <dbReference type="Google" id="ProtNLM"/>
    </source>
</evidence>
<dbReference type="InterPro" id="IPR044926">
    <property type="entry name" value="RGS_subdomain_2"/>
</dbReference>
<keyword evidence="3" id="KW-1185">Reference proteome</keyword>
<sequence length="573" mass="64672">MSESDPVLRRAILYPFAISLAVAALLLTAYFAYLGSRNPFFARRSVPLTVTGSLASLICLLSASVYFVEFGPCFVIGIAAVLFANVVLVIPVARTIYILLLARQAHDLAQRIAWGDSTLTTEPGRHSVDAKKQRTVWRRPWYTFSQQSLQRQLLCVCLVVVVVSVILYSGYVLTLEYYSPLDRPPFCPLGWFSYYITAITVVILVILYPVCFYFMWHLVDGYGIRNELVIYWVGALLLETTIRAVRYAGLSQFVTFLTNFMVNLLRHLWFISLFIVVPLWKLRRYDQRCTQVYTAPATPATLFQIINHPQQFFEFREYCTSLYCGELVSFLMDYQRLKVQVQCYVRRRDTLTCSDVDSGIQAIGVESNNSSEPPLLLTRNELTGSPSNSVSSPYHTIAPFITDAALSPEVLTMSSSFLSHGPVTPYKDHTQPMLQPTSPMCSLQTKTSSSTSLFTPLDLQRLPSTSADIWYSLVQECPYPTSIQDLWPSSPDDAAPIALLAAYQQIVHKYFSSDSLFEMNIEPCISSKVRIKAQDDQLTIGMFEEAQDAVVGLLIEDTLTRYQVLHRPTECTA</sequence>
<organism evidence="2 3">
    <name type="scientific">Dispira parvispora</name>
    <dbReference type="NCBI Taxonomy" id="1520584"/>
    <lineage>
        <taxon>Eukaryota</taxon>
        <taxon>Fungi</taxon>
        <taxon>Fungi incertae sedis</taxon>
        <taxon>Zoopagomycota</taxon>
        <taxon>Kickxellomycotina</taxon>
        <taxon>Dimargaritomycetes</taxon>
        <taxon>Dimargaritales</taxon>
        <taxon>Dimargaritaceae</taxon>
        <taxon>Dispira</taxon>
    </lineage>
</organism>
<evidence type="ECO:0000256" key="1">
    <source>
        <dbReference type="SAM" id="Phobius"/>
    </source>
</evidence>
<dbReference type="AlphaFoldDB" id="A0A9W8ALC7"/>
<evidence type="ECO:0000313" key="2">
    <source>
        <dbReference type="EMBL" id="KAJ1958019.1"/>
    </source>
</evidence>